<dbReference type="Proteomes" id="UP000681720">
    <property type="component" value="Unassembled WGS sequence"/>
</dbReference>
<dbReference type="EMBL" id="CAJOBI010135051">
    <property type="protein sequence ID" value="CAF4741985.1"/>
    <property type="molecule type" value="Genomic_DNA"/>
</dbReference>
<feature type="non-terminal residue" evidence="1">
    <location>
        <position position="64"/>
    </location>
</feature>
<name>A0A8S2WGB4_9BILA</name>
<evidence type="ECO:0000313" key="3">
    <source>
        <dbReference type="EMBL" id="CAF5009862.1"/>
    </source>
</evidence>
<evidence type="ECO:0000313" key="1">
    <source>
        <dbReference type="EMBL" id="CAF4440960.1"/>
    </source>
</evidence>
<evidence type="ECO:0000313" key="2">
    <source>
        <dbReference type="EMBL" id="CAF4741985.1"/>
    </source>
</evidence>
<proteinExistence type="predicted"/>
<sequence length="64" mass="7125">MFNSSTSSSSSYETISSDHTGIYLESVDTSATICSIITTDITRIECNRQQIFQPSLYYHILGIP</sequence>
<protein>
    <submittedName>
        <fullName evidence="1">Uncharacterized protein</fullName>
    </submittedName>
</protein>
<organism evidence="1 4">
    <name type="scientific">Rotaria magnacalcarata</name>
    <dbReference type="NCBI Taxonomy" id="392030"/>
    <lineage>
        <taxon>Eukaryota</taxon>
        <taxon>Metazoa</taxon>
        <taxon>Spiralia</taxon>
        <taxon>Gnathifera</taxon>
        <taxon>Rotifera</taxon>
        <taxon>Eurotatoria</taxon>
        <taxon>Bdelloidea</taxon>
        <taxon>Philodinida</taxon>
        <taxon>Philodinidae</taxon>
        <taxon>Rotaria</taxon>
    </lineage>
</organism>
<dbReference type="EMBL" id="CAJOBH010064348">
    <property type="protein sequence ID" value="CAF4440960.1"/>
    <property type="molecule type" value="Genomic_DNA"/>
</dbReference>
<dbReference type="EMBL" id="CAJOBJ010210631">
    <property type="protein sequence ID" value="CAF5009862.1"/>
    <property type="molecule type" value="Genomic_DNA"/>
</dbReference>
<dbReference type="AlphaFoldDB" id="A0A8S2WGB4"/>
<comment type="caution">
    <text evidence="1">The sequence shown here is derived from an EMBL/GenBank/DDBJ whole genome shotgun (WGS) entry which is preliminary data.</text>
</comment>
<reference evidence="1" key="1">
    <citation type="submission" date="2021-02" db="EMBL/GenBank/DDBJ databases">
        <authorList>
            <person name="Nowell W R."/>
        </authorList>
    </citation>
    <scope>NUCLEOTIDE SEQUENCE</scope>
</reference>
<evidence type="ECO:0000313" key="4">
    <source>
        <dbReference type="Proteomes" id="UP000681967"/>
    </source>
</evidence>
<accession>A0A8S2WGB4</accession>
<dbReference type="Proteomes" id="UP000681967">
    <property type="component" value="Unassembled WGS sequence"/>
</dbReference>
<gene>
    <name evidence="1" type="ORF">BYL167_LOCUS33324</name>
    <name evidence="3" type="ORF">GIL414_LOCUS57798</name>
    <name evidence="2" type="ORF">SMN809_LOCUS44763</name>
</gene>
<dbReference type="Proteomes" id="UP000676336">
    <property type="component" value="Unassembled WGS sequence"/>
</dbReference>